<sequence length="105" mass="12169">MFDDAGYTERRPLIREYSRSSRFNFLRYELNFAENFQMRPRGASKRQNQFNNVKQKGKDKEAIPCIIAPVTMNCGEKARCVWCERDGDREGKTCADNAPRIAGRA</sequence>
<reference evidence="1" key="1">
    <citation type="submission" date="2022-05" db="EMBL/GenBank/DDBJ databases">
        <authorList>
            <person name="Okamura Y."/>
        </authorList>
    </citation>
    <scope>NUCLEOTIDE SEQUENCE</scope>
</reference>
<dbReference type="Proteomes" id="UP001152562">
    <property type="component" value="Unassembled WGS sequence"/>
</dbReference>
<keyword evidence="2" id="KW-1185">Reference proteome</keyword>
<protein>
    <submittedName>
        <fullName evidence="1">Uncharacterized protein</fullName>
    </submittedName>
</protein>
<gene>
    <name evidence="1" type="ORF">PIBRA_LOCUS6247</name>
</gene>
<organism evidence="1 2">
    <name type="scientific">Pieris brassicae</name>
    <name type="common">White butterfly</name>
    <name type="synonym">Large white butterfly</name>
    <dbReference type="NCBI Taxonomy" id="7116"/>
    <lineage>
        <taxon>Eukaryota</taxon>
        <taxon>Metazoa</taxon>
        <taxon>Ecdysozoa</taxon>
        <taxon>Arthropoda</taxon>
        <taxon>Hexapoda</taxon>
        <taxon>Insecta</taxon>
        <taxon>Pterygota</taxon>
        <taxon>Neoptera</taxon>
        <taxon>Endopterygota</taxon>
        <taxon>Lepidoptera</taxon>
        <taxon>Glossata</taxon>
        <taxon>Ditrysia</taxon>
        <taxon>Papilionoidea</taxon>
        <taxon>Pieridae</taxon>
        <taxon>Pierinae</taxon>
        <taxon>Pieris</taxon>
    </lineage>
</organism>
<dbReference type="EMBL" id="CALOZG010000008">
    <property type="protein sequence ID" value="CAH4029500.1"/>
    <property type="molecule type" value="Genomic_DNA"/>
</dbReference>
<comment type="caution">
    <text evidence="1">The sequence shown here is derived from an EMBL/GenBank/DDBJ whole genome shotgun (WGS) entry which is preliminary data.</text>
</comment>
<proteinExistence type="predicted"/>
<name>A0A9P0XAZ7_PIEBR</name>
<evidence type="ECO:0000313" key="1">
    <source>
        <dbReference type="EMBL" id="CAH4029500.1"/>
    </source>
</evidence>
<dbReference type="AlphaFoldDB" id="A0A9P0XAZ7"/>
<evidence type="ECO:0000313" key="2">
    <source>
        <dbReference type="Proteomes" id="UP001152562"/>
    </source>
</evidence>
<accession>A0A9P0XAZ7</accession>